<keyword evidence="6" id="KW-0809">Transit peptide</keyword>
<evidence type="ECO:0000256" key="10">
    <source>
        <dbReference type="ARBA" id="ARBA00060204"/>
    </source>
</evidence>
<keyword evidence="9 11" id="KW-0472">Membrane</keyword>
<dbReference type="InterPro" id="IPR013261">
    <property type="entry name" value="Tim21"/>
</dbReference>
<keyword evidence="7 11" id="KW-1133">Transmembrane helix</keyword>
<organism evidence="12 13">
    <name type="scientific">Trichodelitschia bisporula</name>
    <dbReference type="NCBI Taxonomy" id="703511"/>
    <lineage>
        <taxon>Eukaryota</taxon>
        <taxon>Fungi</taxon>
        <taxon>Dikarya</taxon>
        <taxon>Ascomycota</taxon>
        <taxon>Pezizomycotina</taxon>
        <taxon>Dothideomycetes</taxon>
        <taxon>Dothideomycetes incertae sedis</taxon>
        <taxon>Phaeotrichales</taxon>
        <taxon>Phaeotrichaceae</taxon>
        <taxon>Trichodelitschia</taxon>
    </lineage>
</organism>
<keyword evidence="8 11" id="KW-0496">Mitochondrion</keyword>
<keyword evidence="13" id="KW-1185">Reference proteome</keyword>
<dbReference type="EMBL" id="ML996711">
    <property type="protein sequence ID" value="KAF2395711.1"/>
    <property type="molecule type" value="Genomic_DNA"/>
</dbReference>
<dbReference type="GO" id="GO:0005744">
    <property type="term" value="C:TIM23 mitochondrial import inner membrane translocase complex"/>
    <property type="evidence" value="ECO:0007669"/>
    <property type="project" value="UniProtKB-UniRule"/>
</dbReference>
<accession>A0A6G1HII2</accession>
<reference evidence="12" key="1">
    <citation type="journal article" date="2020" name="Stud. Mycol.">
        <title>101 Dothideomycetes genomes: a test case for predicting lifestyles and emergence of pathogens.</title>
        <authorList>
            <person name="Haridas S."/>
            <person name="Albert R."/>
            <person name="Binder M."/>
            <person name="Bloem J."/>
            <person name="Labutti K."/>
            <person name="Salamov A."/>
            <person name="Andreopoulos B."/>
            <person name="Baker S."/>
            <person name="Barry K."/>
            <person name="Bills G."/>
            <person name="Bluhm B."/>
            <person name="Cannon C."/>
            <person name="Castanera R."/>
            <person name="Culley D."/>
            <person name="Daum C."/>
            <person name="Ezra D."/>
            <person name="Gonzalez J."/>
            <person name="Henrissat B."/>
            <person name="Kuo A."/>
            <person name="Liang C."/>
            <person name="Lipzen A."/>
            <person name="Lutzoni F."/>
            <person name="Magnuson J."/>
            <person name="Mondo S."/>
            <person name="Nolan M."/>
            <person name="Ohm R."/>
            <person name="Pangilinan J."/>
            <person name="Park H.-J."/>
            <person name="Ramirez L."/>
            <person name="Alfaro M."/>
            <person name="Sun H."/>
            <person name="Tritt A."/>
            <person name="Yoshinaga Y."/>
            <person name="Zwiers L.-H."/>
            <person name="Turgeon B."/>
            <person name="Goodwin S."/>
            <person name="Spatafora J."/>
            <person name="Crous P."/>
            <person name="Grigoriev I."/>
        </authorList>
    </citation>
    <scope>NUCLEOTIDE SEQUENCE</scope>
    <source>
        <strain evidence="12">CBS 262.69</strain>
    </source>
</reference>
<dbReference type="PANTHER" id="PTHR13032">
    <property type="entry name" value="MITOCHONDRIAL IMPORT INNER MEMBRANE TRANSLOCASE SUBUNIT TIM21"/>
    <property type="match status" value="1"/>
</dbReference>
<proteinExistence type="inferred from homology"/>
<evidence type="ECO:0000256" key="2">
    <source>
        <dbReference type="ARBA" id="ARBA00010867"/>
    </source>
</evidence>
<dbReference type="OrthoDB" id="436405at2759"/>
<dbReference type="Gene3D" id="3.10.450.320">
    <property type="entry name" value="Mitochondrial import inner membrane translocase subunit Tim21"/>
    <property type="match status" value="1"/>
</dbReference>
<evidence type="ECO:0000256" key="5">
    <source>
        <dbReference type="ARBA" id="ARBA00022792"/>
    </source>
</evidence>
<dbReference type="InterPro" id="IPR038552">
    <property type="entry name" value="Tim21_IMS_sf"/>
</dbReference>
<evidence type="ECO:0000256" key="9">
    <source>
        <dbReference type="ARBA" id="ARBA00023136"/>
    </source>
</evidence>
<evidence type="ECO:0000256" key="11">
    <source>
        <dbReference type="RuleBase" id="RU367142"/>
    </source>
</evidence>
<sequence>MGALHINMIRTRLFALYRPHTIRLCAAPTSAPLARTYATHQTLGGKTPSRKQITVIGDDGRVNWADLSTREKAARTTQQSVNLLVILAGVILTGAVATALYTEVFAVDSKVAHFNRAVDRIKRNSRCIEVLGSRRDIKAYGESSWNRWNRNRAIASRRETDRMGTEHFYMHFNVEGPLSRGVAQVHLTKRKGDDEWEYRLLALDVEGHQRIYLENSDAKFDKRSGKMFGVRWW</sequence>
<evidence type="ECO:0000256" key="7">
    <source>
        <dbReference type="ARBA" id="ARBA00022989"/>
    </source>
</evidence>
<protein>
    <recommendedName>
        <fullName evidence="3 11">Mitochondrial import inner membrane translocase subunit Tim21</fullName>
    </recommendedName>
</protein>
<comment type="function">
    <text evidence="10">Essential component of the TIM23 complex, a complex that mediates the translocation of transit peptide-containing proteins across the mitochondrial inner membrane. Required to keep the TOM and the TIM23 complexes in close contact. At some point, it is released from the TOM23 complex to allow protein translocation into the mitochondrial matrix.</text>
</comment>
<name>A0A6G1HII2_9PEZI</name>
<dbReference type="PANTHER" id="PTHR13032:SF6">
    <property type="entry name" value="MITOCHONDRIAL IMPORT INNER MEMBRANE TRANSLOCASE SUBUNIT TIM21"/>
    <property type="match status" value="1"/>
</dbReference>
<comment type="subcellular location">
    <subcellularLocation>
        <location evidence="1 11">Mitochondrion inner membrane</location>
        <topology evidence="1 11">Single-pass membrane protein</topology>
    </subcellularLocation>
</comment>
<evidence type="ECO:0000256" key="6">
    <source>
        <dbReference type="ARBA" id="ARBA00022946"/>
    </source>
</evidence>
<dbReference type="GO" id="GO:0030150">
    <property type="term" value="P:protein import into mitochondrial matrix"/>
    <property type="evidence" value="ECO:0007669"/>
    <property type="project" value="UniProtKB-UniRule"/>
</dbReference>
<keyword evidence="5 11" id="KW-0999">Mitochondrion inner membrane</keyword>
<evidence type="ECO:0000313" key="12">
    <source>
        <dbReference type="EMBL" id="KAF2395711.1"/>
    </source>
</evidence>
<keyword evidence="11" id="KW-0811">Translocation</keyword>
<evidence type="ECO:0000256" key="4">
    <source>
        <dbReference type="ARBA" id="ARBA00022692"/>
    </source>
</evidence>
<keyword evidence="11" id="KW-0653">Protein transport</keyword>
<dbReference type="Proteomes" id="UP000799640">
    <property type="component" value="Unassembled WGS sequence"/>
</dbReference>
<dbReference type="FunFam" id="3.10.450.320:FF:000002">
    <property type="entry name" value="Mitochondrial import inner membrane translocase subunit tim21"/>
    <property type="match status" value="1"/>
</dbReference>
<dbReference type="AlphaFoldDB" id="A0A6G1HII2"/>
<dbReference type="Pfam" id="PF08294">
    <property type="entry name" value="TIM21"/>
    <property type="match status" value="1"/>
</dbReference>
<feature type="transmembrane region" description="Helical" evidence="11">
    <location>
        <begin position="80"/>
        <end position="101"/>
    </location>
</feature>
<evidence type="ECO:0000256" key="3">
    <source>
        <dbReference type="ARBA" id="ARBA00020726"/>
    </source>
</evidence>
<gene>
    <name evidence="12" type="ORF">EJ06DRAFT_534639</name>
</gene>
<comment type="similarity">
    <text evidence="2 11">Belongs to the TIM21 family.</text>
</comment>
<keyword evidence="4 11" id="KW-0812">Transmembrane</keyword>
<evidence type="ECO:0000313" key="13">
    <source>
        <dbReference type="Proteomes" id="UP000799640"/>
    </source>
</evidence>
<keyword evidence="11" id="KW-0813">Transport</keyword>
<evidence type="ECO:0000256" key="1">
    <source>
        <dbReference type="ARBA" id="ARBA00004434"/>
    </source>
</evidence>
<evidence type="ECO:0000256" key="8">
    <source>
        <dbReference type="ARBA" id="ARBA00023128"/>
    </source>
</evidence>
<comment type="subunit">
    <text evidence="11">Component of the TIM23 complex.</text>
</comment>